<comment type="similarity">
    <text evidence="3">Belongs to the RxLR effector family.</text>
</comment>
<comment type="caution">
    <text evidence="9">The sequence shown here is derived from an EMBL/GenBank/DDBJ whole genome shotgun (WGS) entry which is preliminary data.</text>
</comment>
<dbReference type="InterPro" id="IPR054463">
    <property type="entry name" value="PexRD54_WY"/>
</dbReference>
<feature type="domain" description="RxLR effector PexRD54 WY" evidence="8">
    <location>
        <begin position="254"/>
        <end position="294"/>
    </location>
</feature>
<sequence>MRVRSTLLLVVISLLAGVNVSLAFDLPRVLQPLPGEVSIVSIRKLRSHEERGLPSSTIGTLKSMFMSSKVSEKTLKGWLKRGETADDVFIWLKLERKGELFSNPQFATWIKYSDDLSASHPAREKTTISKLTSYFGDEPLSNMIIAAQRNPETQVLATDLQTRQLQYWLDNKKAPADVFKLLELSKAGDKLLENPLATAWLSYATNFKEKTMSKVDESIPILTTHYGDEALSTILIRAMKTPSTANVAGKLHNEQIQLWLDAGKRPRDVFKFLALDKAGDKLLENPQFATWLTYLDDFNSKNTRISRIAVMTNYFGDDKLTAMLFDAMRSPSTAKLAANLQDEQIKRWLYTEKSPRDVFQFLSLSKAGEKLFDHPQFMKWVSYVDDLNTANPDKRTSLMSVLAAHYDSDGLIKMLESAKNVPGSAKLIRELETEQKWLAKGTPDAFFKQLKLDKFDDDVLSNPQLKTWINYMKEYNAANPKYKATLIGTMAANYGELNLVSLLDKATHVKDTAGAAKKLQSELFQRWMQKGWTPEYLFTNVFHLAQEKDELFTNPLVITWGKYLSAYNRENHGKETTIWTMLAATGVNIELVERMVGKLPSDTFSMLRLAEKGDDLLASPQFATWIQYLDDFYLTFPDLRRTMMKTVRRHHDDKSLVKMIISGMKVSSTEKIAKRMERELLKNWNVSRKTRTPDQIFEGLDLELAGKTLFASPFLEIWIQYMATYYKQKPDMITTFLKYYDEDELFQMIKTAKSNPTTEKLASDVEHALSLYKKN</sequence>
<organism evidence="9 10">
    <name type="scientific">Phytophthora infestans</name>
    <name type="common">Potato late blight agent</name>
    <name type="synonym">Botrytis infestans</name>
    <dbReference type="NCBI Taxonomy" id="4787"/>
    <lineage>
        <taxon>Eukaryota</taxon>
        <taxon>Sar</taxon>
        <taxon>Stramenopiles</taxon>
        <taxon>Oomycota</taxon>
        <taxon>Peronosporomycetes</taxon>
        <taxon>Peronosporales</taxon>
        <taxon>Peronosporaceae</taxon>
        <taxon>Phytophthora</taxon>
    </lineage>
</organism>
<keyword evidence="4" id="KW-0964">Secreted</keyword>
<dbReference type="AlphaFoldDB" id="A0A833T8K1"/>
<evidence type="ECO:0000256" key="2">
    <source>
        <dbReference type="ARBA" id="ARBA00004613"/>
    </source>
</evidence>
<evidence type="ECO:0000256" key="5">
    <source>
        <dbReference type="ARBA" id="ARBA00022729"/>
    </source>
</evidence>
<name>A0A833T8K1_PHYIN</name>
<feature type="domain" description="RxLR effector PexRD54 WY" evidence="8">
    <location>
        <begin position="343"/>
        <end position="384"/>
    </location>
</feature>
<keyword evidence="5 7" id="KW-0732">Signal</keyword>
<dbReference type="EMBL" id="WSZM01000301">
    <property type="protein sequence ID" value="KAF4035756.1"/>
    <property type="molecule type" value="Genomic_DNA"/>
</dbReference>
<protein>
    <recommendedName>
        <fullName evidence="8">RxLR effector PexRD54 WY domain-containing protein</fullName>
    </recommendedName>
</protein>
<dbReference type="GO" id="GO:0005576">
    <property type="term" value="C:extracellular region"/>
    <property type="evidence" value="ECO:0007669"/>
    <property type="project" value="UniProtKB-SubCell"/>
</dbReference>
<comment type="subcellular location">
    <subcellularLocation>
        <location evidence="1">Host cell</location>
    </subcellularLocation>
    <subcellularLocation>
        <location evidence="2">Secreted</location>
    </subcellularLocation>
</comment>
<proteinExistence type="inferred from homology"/>
<dbReference type="GO" id="GO:0043657">
    <property type="term" value="C:host cell"/>
    <property type="evidence" value="ECO:0007669"/>
    <property type="project" value="UniProtKB-SubCell"/>
</dbReference>
<dbReference type="Pfam" id="PF22748">
    <property type="entry name" value="PexRD54_WY"/>
    <property type="match status" value="3"/>
</dbReference>
<evidence type="ECO:0000313" key="10">
    <source>
        <dbReference type="Proteomes" id="UP000602510"/>
    </source>
</evidence>
<feature type="domain" description="RxLR effector PexRD54 WY" evidence="8">
    <location>
        <begin position="164"/>
        <end position="203"/>
    </location>
</feature>
<keyword evidence="10" id="KW-1185">Reference proteome</keyword>
<evidence type="ECO:0000313" key="9">
    <source>
        <dbReference type="EMBL" id="KAF4035756.1"/>
    </source>
</evidence>
<gene>
    <name evidence="9" type="ORF">GN244_ATG12246</name>
</gene>
<dbReference type="Proteomes" id="UP000602510">
    <property type="component" value="Unassembled WGS sequence"/>
</dbReference>
<evidence type="ECO:0000256" key="3">
    <source>
        <dbReference type="ARBA" id="ARBA00010400"/>
    </source>
</evidence>
<evidence type="ECO:0000256" key="4">
    <source>
        <dbReference type="ARBA" id="ARBA00022525"/>
    </source>
</evidence>
<reference evidence="9" key="1">
    <citation type="submission" date="2020-04" db="EMBL/GenBank/DDBJ databases">
        <title>Hybrid Assembly of Korean Phytophthora infestans isolates.</title>
        <authorList>
            <person name="Prokchorchik M."/>
            <person name="Lee Y."/>
            <person name="Seo J."/>
            <person name="Cho J.-H."/>
            <person name="Park Y.-E."/>
            <person name="Jang D.-C."/>
            <person name="Im J.-S."/>
            <person name="Choi J.-G."/>
            <person name="Park H.-J."/>
            <person name="Lee G.-B."/>
            <person name="Lee Y.-G."/>
            <person name="Hong S.-Y."/>
            <person name="Cho K."/>
            <person name="Sohn K.H."/>
        </authorList>
    </citation>
    <scope>NUCLEOTIDE SEQUENCE</scope>
    <source>
        <strain evidence="9">KR_1_A1</strain>
    </source>
</reference>
<evidence type="ECO:0000259" key="8">
    <source>
        <dbReference type="Pfam" id="PF22748"/>
    </source>
</evidence>
<accession>A0A833T8K1</accession>
<feature type="signal peptide" evidence="7">
    <location>
        <begin position="1"/>
        <end position="23"/>
    </location>
</feature>
<keyword evidence="6" id="KW-0843">Virulence</keyword>
<evidence type="ECO:0000256" key="1">
    <source>
        <dbReference type="ARBA" id="ARBA00004340"/>
    </source>
</evidence>
<evidence type="ECO:0000256" key="7">
    <source>
        <dbReference type="SAM" id="SignalP"/>
    </source>
</evidence>
<feature type="chain" id="PRO_5032406197" description="RxLR effector PexRD54 WY domain-containing protein" evidence="7">
    <location>
        <begin position="24"/>
        <end position="775"/>
    </location>
</feature>
<evidence type="ECO:0000256" key="6">
    <source>
        <dbReference type="ARBA" id="ARBA00023026"/>
    </source>
</evidence>